<gene>
    <name evidence="3" type="primary">ureD</name>
    <name evidence="4" type="ORF">ACFFIX_15330</name>
</gene>
<evidence type="ECO:0000313" key="5">
    <source>
        <dbReference type="Proteomes" id="UP001589854"/>
    </source>
</evidence>
<evidence type="ECO:0000256" key="1">
    <source>
        <dbReference type="ARBA" id="ARBA00007177"/>
    </source>
</evidence>
<comment type="caution">
    <text evidence="4">The sequence shown here is derived from an EMBL/GenBank/DDBJ whole genome shotgun (WGS) entry which is preliminary data.</text>
</comment>
<evidence type="ECO:0000256" key="2">
    <source>
        <dbReference type="ARBA" id="ARBA00023186"/>
    </source>
</evidence>
<dbReference type="Pfam" id="PF01774">
    <property type="entry name" value="UreD"/>
    <property type="match status" value="1"/>
</dbReference>
<comment type="subunit">
    <text evidence="3">UreD, UreF and UreG form a complex that acts as a GTP-hydrolysis-dependent molecular chaperone, activating the urease apoprotein by helping to assemble the nickel containing metallocenter of UreC. The UreE protein probably delivers the nickel.</text>
</comment>
<dbReference type="EMBL" id="JBHLVO010000013">
    <property type="protein sequence ID" value="MFC0272805.1"/>
    <property type="molecule type" value="Genomic_DNA"/>
</dbReference>
<keyword evidence="5" id="KW-1185">Reference proteome</keyword>
<comment type="similarity">
    <text evidence="1 3">Belongs to the UreD family.</text>
</comment>
<dbReference type="HAMAP" id="MF_01384">
    <property type="entry name" value="UreD"/>
    <property type="match status" value="1"/>
</dbReference>
<evidence type="ECO:0000313" key="4">
    <source>
        <dbReference type="EMBL" id="MFC0272805.1"/>
    </source>
</evidence>
<proteinExistence type="inferred from homology"/>
<keyword evidence="2 3" id="KW-0143">Chaperone</keyword>
<dbReference type="PANTHER" id="PTHR33643:SF1">
    <property type="entry name" value="UREASE ACCESSORY PROTEIN D"/>
    <property type="match status" value="1"/>
</dbReference>
<protein>
    <recommendedName>
        <fullName evidence="3">Urease accessory protein UreD</fullName>
    </recommendedName>
</protein>
<reference evidence="4 5" key="1">
    <citation type="submission" date="2024-09" db="EMBL/GenBank/DDBJ databases">
        <authorList>
            <person name="Sun Q."/>
            <person name="Mori K."/>
        </authorList>
    </citation>
    <scope>NUCLEOTIDE SEQUENCE [LARGE SCALE GENOMIC DNA]</scope>
    <source>
        <strain evidence="4 5">CCM 7228</strain>
    </source>
</reference>
<keyword evidence="3" id="KW-0996">Nickel insertion</keyword>
<sequence>MTYTGYLELEVGKKHDRSVITNSYFDGVFKITRPTYSPGGLPLLTLIHVGGGYVDGDSYKTKVLVNESSRLALTTQASTKVYKSPRFGVSQTMDFYLKNNSELYVKQDSLIPYKDAIFTQYINVYMSSSAVFYYTDIITPGWSEDGKSFQYTKVASKLKIFMDGELAVFDHQLLQPCGQFEKIMYLEGYSHIGSMFFIHKHMNQSHIEELREQLGSYSKHIRVGISCLPVNGMVVRLLAHSTPVIESIFSKCEEFIRKHLYNDEKIEWRKG</sequence>
<name>A0ABV6GGJ4_9BACI</name>
<keyword evidence="3" id="KW-0963">Cytoplasm</keyword>
<comment type="function">
    <text evidence="3">Required for maturation of urease via the functional incorporation of the urease nickel metallocenter.</text>
</comment>
<dbReference type="PANTHER" id="PTHR33643">
    <property type="entry name" value="UREASE ACCESSORY PROTEIN D"/>
    <property type="match status" value="1"/>
</dbReference>
<dbReference type="Proteomes" id="UP001589854">
    <property type="component" value="Unassembled WGS sequence"/>
</dbReference>
<organism evidence="4 5">
    <name type="scientific">Metabacillus herbersteinensis</name>
    <dbReference type="NCBI Taxonomy" id="283816"/>
    <lineage>
        <taxon>Bacteria</taxon>
        <taxon>Bacillati</taxon>
        <taxon>Bacillota</taxon>
        <taxon>Bacilli</taxon>
        <taxon>Bacillales</taxon>
        <taxon>Bacillaceae</taxon>
        <taxon>Metabacillus</taxon>
    </lineage>
</organism>
<accession>A0ABV6GGJ4</accession>
<dbReference type="InterPro" id="IPR002669">
    <property type="entry name" value="UreD"/>
</dbReference>
<dbReference type="RefSeq" id="WP_378935493.1">
    <property type="nucleotide sequence ID" value="NZ_JBHLVO010000013.1"/>
</dbReference>
<comment type="subcellular location">
    <subcellularLocation>
        <location evidence="3">Cytoplasm</location>
    </subcellularLocation>
</comment>
<evidence type="ECO:0000256" key="3">
    <source>
        <dbReference type="HAMAP-Rule" id="MF_01384"/>
    </source>
</evidence>